<dbReference type="AlphaFoldDB" id="A0A7W6FZS2"/>
<dbReference type="EMBL" id="JACIDY010000014">
    <property type="protein sequence ID" value="MBB3941673.1"/>
    <property type="molecule type" value="Genomic_DNA"/>
</dbReference>
<name>A0A7W6FZS2_9SPHN</name>
<evidence type="ECO:0000313" key="2">
    <source>
        <dbReference type="Proteomes" id="UP000561459"/>
    </source>
</evidence>
<gene>
    <name evidence="1" type="ORF">GGR39_003354</name>
</gene>
<sequence>MMCDCYLAQLEAGAARYEMCKPVSPLPRPRTSC</sequence>
<accession>A0A7W6FZS2</accession>
<comment type="caution">
    <text evidence="1">The sequence shown here is derived from an EMBL/GenBank/DDBJ whole genome shotgun (WGS) entry which is preliminary data.</text>
</comment>
<dbReference type="Proteomes" id="UP000561459">
    <property type="component" value="Unassembled WGS sequence"/>
</dbReference>
<reference evidence="1 2" key="1">
    <citation type="submission" date="2020-08" db="EMBL/GenBank/DDBJ databases">
        <title>Genomic Encyclopedia of Type Strains, Phase IV (KMG-IV): sequencing the most valuable type-strain genomes for metagenomic binning, comparative biology and taxonomic classification.</title>
        <authorList>
            <person name="Goeker M."/>
        </authorList>
    </citation>
    <scope>NUCLEOTIDE SEQUENCE [LARGE SCALE GENOMIC DNA]</scope>
    <source>
        <strain evidence="1 2">DSM 27568</strain>
    </source>
</reference>
<proteinExistence type="predicted"/>
<evidence type="ECO:0000313" key="1">
    <source>
        <dbReference type="EMBL" id="MBB3941673.1"/>
    </source>
</evidence>
<protein>
    <submittedName>
        <fullName evidence="1">Uncharacterized protein</fullName>
    </submittedName>
</protein>
<keyword evidence="2" id="KW-1185">Reference proteome</keyword>
<organism evidence="1 2">
    <name type="scientific">Novosphingobium fluoreni</name>
    <dbReference type="NCBI Taxonomy" id="1391222"/>
    <lineage>
        <taxon>Bacteria</taxon>
        <taxon>Pseudomonadati</taxon>
        <taxon>Pseudomonadota</taxon>
        <taxon>Alphaproteobacteria</taxon>
        <taxon>Sphingomonadales</taxon>
        <taxon>Sphingomonadaceae</taxon>
        <taxon>Novosphingobium</taxon>
    </lineage>
</organism>